<feature type="compositionally biased region" description="Pro residues" evidence="6">
    <location>
        <begin position="1298"/>
        <end position="1309"/>
    </location>
</feature>
<feature type="transmembrane region" description="Helical" evidence="7">
    <location>
        <begin position="606"/>
        <end position="627"/>
    </location>
</feature>
<evidence type="ECO:0000256" key="1">
    <source>
        <dbReference type="ARBA" id="ARBA00004141"/>
    </source>
</evidence>
<dbReference type="PANTHER" id="PTHR43791:SF63">
    <property type="entry name" value="HIGH AFFINITY CYSTEINE TRANSPORTER"/>
    <property type="match status" value="1"/>
</dbReference>
<comment type="subcellular location">
    <subcellularLocation>
        <location evidence="1">Membrane</location>
        <topology evidence="1">Multi-pass membrane protein</topology>
    </subcellularLocation>
</comment>
<feature type="compositionally biased region" description="Polar residues" evidence="6">
    <location>
        <begin position="1086"/>
        <end position="1099"/>
    </location>
</feature>
<keyword evidence="9" id="KW-1185">Reference proteome</keyword>
<keyword evidence="4 7" id="KW-1133">Transmembrane helix</keyword>
<feature type="compositionally biased region" description="Polar residues" evidence="6">
    <location>
        <begin position="875"/>
        <end position="889"/>
    </location>
</feature>
<feature type="region of interest" description="Disordered" evidence="6">
    <location>
        <begin position="871"/>
        <end position="898"/>
    </location>
</feature>
<feature type="compositionally biased region" description="Polar residues" evidence="6">
    <location>
        <begin position="1059"/>
        <end position="1079"/>
    </location>
</feature>
<feature type="compositionally biased region" description="Polar residues" evidence="6">
    <location>
        <begin position="828"/>
        <end position="849"/>
    </location>
</feature>
<keyword evidence="5 7" id="KW-0472">Membrane</keyword>
<feature type="compositionally biased region" description="Polar residues" evidence="6">
    <location>
        <begin position="998"/>
        <end position="1025"/>
    </location>
</feature>
<evidence type="ECO:0000256" key="5">
    <source>
        <dbReference type="ARBA" id="ARBA00023136"/>
    </source>
</evidence>
<dbReference type="GO" id="GO:0033229">
    <property type="term" value="F:cysteine transmembrane transporter activity"/>
    <property type="evidence" value="ECO:0007669"/>
    <property type="project" value="TreeGrafter"/>
</dbReference>
<dbReference type="Proteomes" id="UP000011668">
    <property type="component" value="Unassembled WGS sequence"/>
</dbReference>
<feature type="region of interest" description="Disordered" evidence="6">
    <location>
        <begin position="916"/>
        <end position="1375"/>
    </location>
</feature>
<gene>
    <name evidence="8" type="ORF">AG1IA_03862</name>
</gene>
<feature type="compositionally biased region" description="Polar residues" evidence="6">
    <location>
        <begin position="940"/>
        <end position="962"/>
    </location>
</feature>
<evidence type="ECO:0000256" key="3">
    <source>
        <dbReference type="ARBA" id="ARBA00022692"/>
    </source>
</evidence>
<dbReference type="HOGENOM" id="CLU_005447_0_0_1"/>
<dbReference type="PANTHER" id="PTHR43791">
    <property type="entry name" value="PERMEASE-RELATED"/>
    <property type="match status" value="1"/>
</dbReference>
<organism evidence="8 9">
    <name type="scientific">Thanatephorus cucumeris (strain AG1-IA)</name>
    <name type="common">Rice sheath blight fungus</name>
    <name type="synonym">Rhizoctonia solani</name>
    <dbReference type="NCBI Taxonomy" id="983506"/>
    <lineage>
        <taxon>Eukaryota</taxon>
        <taxon>Fungi</taxon>
        <taxon>Dikarya</taxon>
        <taxon>Basidiomycota</taxon>
        <taxon>Agaricomycotina</taxon>
        <taxon>Agaricomycetes</taxon>
        <taxon>Cantharellales</taxon>
        <taxon>Ceratobasidiaceae</taxon>
        <taxon>Rhizoctonia</taxon>
        <taxon>Rhizoctonia solani AG-1</taxon>
    </lineage>
</organism>
<comment type="caution">
    <text evidence="8">The sequence shown here is derived from an EMBL/GenBank/DDBJ whole genome shotgun (WGS) entry which is preliminary data.</text>
</comment>
<evidence type="ECO:0000313" key="8">
    <source>
        <dbReference type="EMBL" id="ELU42109.1"/>
    </source>
</evidence>
<feature type="transmembrane region" description="Helical" evidence="7">
    <location>
        <begin position="543"/>
        <end position="561"/>
    </location>
</feature>
<dbReference type="Gene3D" id="1.20.1250.20">
    <property type="entry name" value="MFS general substrate transporter like domains"/>
    <property type="match status" value="2"/>
</dbReference>
<feature type="compositionally biased region" description="Basic and acidic residues" evidence="6">
    <location>
        <begin position="925"/>
        <end position="937"/>
    </location>
</feature>
<evidence type="ECO:0000256" key="2">
    <source>
        <dbReference type="ARBA" id="ARBA00022448"/>
    </source>
</evidence>
<evidence type="ECO:0000256" key="4">
    <source>
        <dbReference type="ARBA" id="ARBA00022989"/>
    </source>
</evidence>
<feature type="compositionally biased region" description="Pro residues" evidence="6">
    <location>
        <begin position="703"/>
        <end position="712"/>
    </location>
</feature>
<dbReference type="InterPro" id="IPR011701">
    <property type="entry name" value="MFS"/>
</dbReference>
<proteinExistence type="predicted"/>
<feature type="compositionally biased region" description="Basic residues" evidence="6">
    <location>
        <begin position="1026"/>
        <end position="1035"/>
    </location>
</feature>
<accession>L8X0F8</accession>
<evidence type="ECO:0000313" key="9">
    <source>
        <dbReference type="Proteomes" id="UP000011668"/>
    </source>
</evidence>
<dbReference type="STRING" id="983506.L8X0F8"/>
<feature type="transmembrane region" description="Helical" evidence="7">
    <location>
        <begin position="448"/>
        <end position="472"/>
    </location>
</feature>
<feature type="compositionally biased region" description="Basic and acidic residues" evidence="6">
    <location>
        <begin position="1145"/>
        <end position="1156"/>
    </location>
</feature>
<feature type="compositionally biased region" description="Basic and acidic residues" evidence="6">
    <location>
        <begin position="143"/>
        <end position="157"/>
    </location>
</feature>
<feature type="compositionally biased region" description="Pro residues" evidence="6">
    <location>
        <begin position="1250"/>
        <end position="1259"/>
    </location>
</feature>
<keyword evidence="3 7" id="KW-0812">Transmembrane</keyword>
<feature type="region of interest" description="Disordered" evidence="6">
    <location>
        <begin position="690"/>
        <end position="712"/>
    </location>
</feature>
<keyword evidence="2" id="KW-0813">Transport</keyword>
<dbReference type="GO" id="GO:0016020">
    <property type="term" value="C:membrane"/>
    <property type="evidence" value="ECO:0007669"/>
    <property type="project" value="UniProtKB-SubCell"/>
</dbReference>
<feature type="compositionally biased region" description="Polar residues" evidence="6">
    <location>
        <begin position="1217"/>
        <end position="1242"/>
    </location>
</feature>
<dbReference type="Gene3D" id="4.10.1000.40">
    <property type="match status" value="1"/>
</dbReference>
<feature type="region of interest" description="Disordered" evidence="6">
    <location>
        <begin position="143"/>
        <end position="169"/>
    </location>
</feature>
<name>L8X0F8_THACA</name>
<reference evidence="8 9" key="1">
    <citation type="journal article" date="2013" name="Nat. Commun.">
        <title>The evolution and pathogenic mechanisms of the rice sheath blight pathogen.</title>
        <authorList>
            <person name="Zheng A."/>
            <person name="Lin R."/>
            <person name="Xu L."/>
            <person name="Qin P."/>
            <person name="Tang C."/>
            <person name="Ai P."/>
            <person name="Zhang D."/>
            <person name="Liu Y."/>
            <person name="Sun Z."/>
            <person name="Feng H."/>
            <person name="Wang Y."/>
            <person name="Chen Y."/>
            <person name="Liang X."/>
            <person name="Fu R."/>
            <person name="Li Q."/>
            <person name="Zhang J."/>
            <person name="Yu X."/>
            <person name="Xie Z."/>
            <person name="Ding L."/>
            <person name="Guan P."/>
            <person name="Tang J."/>
            <person name="Liang Y."/>
            <person name="Wang S."/>
            <person name="Deng Q."/>
            <person name="Li S."/>
            <person name="Zhu J."/>
            <person name="Wang L."/>
            <person name="Liu H."/>
            <person name="Li P."/>
        </authorList>
    </citation>
    <scope>NUCLEOTIDE SEQUENCE [LARGE SCALE GENOMIC DNA]</scope>
    <source>
        <strain evidence="9">AG-1 IA</strain>
    </source>
</reference>
<dbReference type="OrthoDB" id="6730379at2759"/>
<dbReference type="Pfam" id="PF07690">
    <property type="entry name" value="MFS_1"/>
    <property type="match status" value="1"/>
</dbReference>
<feature type="compositionally biased region" description="Polar residues" evidence="6">
    <location>
        <begin position="1040"/>
        <end position="1051"/>
    </location>
</feature>
<evidence type="ECO:0000256" key="6">
    <source>
        <dbReference type="SAM" id="MobiDB-lite"/>
    </source>
</evidence>
<dbReference type="EMBL" id="AFRT01000929">
    <property type="protein sequence ID" value="ELU42109.1"/>
    <property type="molecule type" value="Genomic_DNA"/>
</dbReference>
<protein>
    <submittedName>
        <fullName evidence="8">2-ketogluconate transporter, putative</fullName>
    </submittedName>
</protein>
<feature type="transmembrane region" description="Helical" evidence="7">
    <location>
        <begin position="511"/>
        <end position="531"/>
    </location>
</feature>
<dbReference type="OMA" id="EMDIDEW"/>
<dbReference type="SUPFAM" id="SSF103473">
    <property type="entry name" value="MFS general substrate transporter"/>
    <property type="match status" value="1"/>
</dbReference>
<feature type="region of interest" description="Disordered" evidence="6">
    <location>
        <begin position="800"/>
        <end position="849"/>
    </location>
</feature>
<dbReference type="InterPro" id="IPR036259">
    <property type="entry name" value="MFS_trans_sf"/>
</dbReference>
<sequence>MQTYDIEMLLTHYLVFARTRCPMHNKLSGLPSGQELGTTKQPSLLLFSARGVLGGPWITSGPSFRPRIYLSGHSPPASNQTPYGEDPGFITSTPVRGHIYSPVGRMRCSGPRLLPPLPPPRLSMSQRGAAHELRIDDHMKVGDIEDSKLPDGYKNDEEMSPVSSKSGDGVGHNAGIDSEVANFFAAQEGKNIVIDEATNKRLKRMIDKRVLLVMVVTYFLQTLDKGTINFASIMGIQQDTHLVGQQYSWLTTCCEVTHFCSLGPILKQPSVHCHPGLGVSHQPPIASPARSQIPCFQYHGVGGRLGLHGSLQELYWSGHCPNTSWNVRMCLPARIRATKEQAITIGCFYAMNGLQQCVGGLLAYGVYHIKGGPITSWQVLFTLLGCITFLWGLFVLWWLPDSPMRARCFSPEDRVLMVERVRANETGIQNKEFKRYQALEALKDVKTWCFYIISFTNALPTGGLGAFSNLIIKDFGFSTIQTDLLAIAQGVIIMLFLFTAAYFSTRTSQKCIFMFAYTLPNVIGSIVFLTVPTRPDTRVGLLIAFYLCQGFGAVAVLNLALVTGNTGGRTKQVVTVTGTFITWAVGNAIGPQVFRANDAPRYPKGFAVHLVMYGIQLITITVLRLYLLRQNVLKRRAQGVREEGTSGQVEGEEKAVKHSHAFDDLTDRENPDCKCNLVATQEQILIDPFSTVDLPRHPSKPSGEPPSPAPLPPIAPGSTLVWKSVTNLTFIGALKPRSCPPHSYRLLLSKRPERSTMGDPVFASCNNPGRRLLVGGLIIDLFAKIQDLEKKLETARDTIRSPAVPPYPSIQGAGVAPPRRNHTDEYNRPSSTPVGSTAQPTYEDNKAQTQGQVCKYGSRCTREQCWYNHPDPTPAGTSTPGSLNPTQAQPDERPTKRNKECKFGVDCTRKECWFEHPPGWSPPDYADRDSQPQKEPDAETQATDASNWANNQDPSGWDTQPTHDWGTPADNTWGTPDMGRRNPSESNWSSHPSDRPKSSVNNFRSTPTSTSREGSVSTSTTNKSQGQKRKARGNGHRTDSASVTTRSTPMSPRSLAPTPMSTHVESVPLQSLLSPSTQPKDPLLHNGSNANDETNTPLEQSDPLPASEPEAPGTPKASWADEPNIDVVYYPDPPLNLDENQQTIPEDKNTDIRGDQPIESFDLDQFAPSDLYSSWGVTAPSASDWGMDPNEYPDPTPPNNKKSKSKGKQKDSSQGSNASRSTNGSSKSAAQSETRLSSTNKSNEAERTPQPTPVEPPQGVPQDEIPDWLLGVDEDAHATLGIPRAPSPNPEVASAPPRLAPTNPPPRPPLSKLAGENFPVLNGFVPPPRPLTKDDTPSQPTFTPRPVGWKITRTSDASSSRSGKSGKGKNGSDKK</sequence>
<evidence type="ECO:0000256" key="7">
    <source>
        <dbReference type="SAM" id="Phobius"/>
    </source>
</evidence>
<feature type="transmembrane region" description="Helical" evidence="7">
    <location>
        <begin position="377"/>
        <end position="399"/>
    </location>
</feature>
<feature type="transmembrane region" description="Helical" evidence="7">
    <location>
        <begin position="484"/>
        <end position="504"/>
    </location>
</feature>